<evidence type="ECO:0000256" key="1">
    <source>
        <dbReference type="SAM" id="MobiDB-lite"/>
    </source>
</evidence>
<keyword evidence="4" id="KW-1185">Reference proteome</keyword>
<evidence type="ECO:0000313" key="4">
    <source>
        <dbReference type="Proteomes" id="UP000054018"/>
    </source>
</evidence>
<accession>A0A0D0ABR7</accession>
<dbReference type="EMBL" id="KN833689">
    <property type="protein sequence ID" value="KIK29448.1"/>
    <property type="molecule type" value="Genomic_DNA"/>
</dbReference>
<protein>
    <submittedName>
        <fullName evidence="3">Unplaced genomic scaffold scaffold_5, whole genome shotgun sequence</fullName>
    </submittedName>
</protein>
<organism evidence="3 4">
    <name type="scientific">Pisolithus microcarpus 441</name>
    <dbReference type="NCBI Taxonomy" id="765257"/>
    <lineage>
        <taxon>Eukaryota</taxon>
        <taxon>Fungi</taxon>
        <taxon>Dikarya</taxon>
        <taxon>Basidiomycota</taxon>
        <taxon>Agaricomycotina</taxon>
        <taxon>Agaricomycetes</taxon>
        <taxon>Agaricomycetidae</taxon>
        <taxon>Boletales</taxon>
        <taxon>Sclerodermatineae</taxon>
        <taxon>Pisolithaceae</taxon>
        <taxon>Pisolithus</taxon>
    </lineage>
</organism>
<keyword evidence="2" id="KW-0812">Transmembrane</keyword>
<reference evidence="3 4" key="1">
    <citation type="submission" date="2014-04" db="EMBL/GenBank/DDBJ databases">
        <authorList>
            <consortium name="DOE Joint Genome Institute"/>
            <person name="Kuo A."/>
            <person name="Kohler A."/>
            <person name="Costa M.D."/>
            <person name="Nagy L.G."/>
            <person name="Floudas D."/>
            <person name="Copeland A."/>
            <person name="Barry K.W."/>
            <person name="Cichocki N."/>
            <person name="Veneault-Fourrey C."/>
            <person name="LaButti K."/>
            <person name="Lindquist E.A."/>
            <person name="Lipzen A."/>
            <person name="Lundell T."/>
            <person name="Morin E."/>
            <person name="Murat C."/>
            <person name="Sun H."/>
            <person name="Tunlid A."/>
            <person name="Henrissat B."/>
            <person name="Grigoriev I.V."/>
            <person name="Hibbett D.S."/>
            <person name="Martin F."/>
            <person name="Nordberg H.P."/>
            <person name="Cantor M.N."/>
            <person name="Hua S.X."/>
        </authorList>
    </citation>
    <scope>NUCLEOTIDE SEQUENCE [LARGE SCALE GENOMIC DNA]</scope>
    <source>
        <strain evidence="3 4">441</strain>
    </source>
</reference>
<reference evidence="4" key="2">
    <citation type="submission" date="2015-01" db="EMBL/GenBank/DDBJ databases">
        <title>Evolutionary Origins and Diversification of the Mycorrhizal Mutualists.</title>
        <authorList>
            <consortium name="DOE Joint Genome Institute"/>
            <consortium name="Mycorrhizal Genomics Consortium"/>
            <person name="Kohler A."/>
            <person name="Kuo A."/>
            <person name="Nagy L.G."/>
            <person name="Floudas D."/>
            <person name="Copeland A."/>
            <person name="Barry K.W."/>
            <person name="Cichocki N."/>
            <person name="Veneault-Fourrey C."/>
            <person name="LaButti K."/>
            <person name="Lindquist E.A."/>
            <person name="Lipzen A."/>
            <person name="Lundell T."/>
            <person name="Morin E."/>
            <person name="Murat C."/>
            <person name="Riley R."/>
            <person name="Ohm R."/>
            <person name="Sun H."/>
            <person name="Tunlid A."/>
            <person name="Henrissat B."/>
            <person name="Grigoriev I.V."/>
            <person name="Hibbett D.S."/>
            <person name="Martin F."/>
        </authorList>
    </citation>
    <scope>NUCLEOTIDE SEQUENCE [LARGE SCALE GENOMIC DNA]</scope>
    <source>
        <strain evidence="4">441</strain>
    </source>
</reference>
<dbReference type="Proteomes" id="UP000054018">
    <property type="component" value="Unassembled WGS sequence"/>
</dbReference>
<name>A0A0D0ABR7_9AGAM</name>
<gene>
    <name evidence="3" type="ORF">PISMIDRAFT_89003</name>
</gene>
<feature type="transmembrane region" description="Helical" evidence="2">
    <location>
        <begin position="59"/>
        <end position="83"/>
    </location>
</feature>
<keyword evidence="2" id="KW-1133">Transmembrane helix</keyword>
<dbReference type="OrthoDB" id="10039566at2759"/>
<dbReference type="AlphaFoldDB" id="A0A0D0ABR7"/>
<dbReference type="HOGENOM" id="CLU_014996_0_0_1"/>
<dbReference type="STRING" id="765257.A0A0D0ABR7"/>
<proteinExistence type="predicted"/>
<evidence type="ECO:0000256" key="2">
    <source>
        <dbReference type="SAM" id="Phobius"/>
    </source>
</evidence>
<evidence type="ECO:0000313" key="3">
    <source>
        <dbReference type="EMBL" id="KIK29448.1"/>
    </source>
</evidence>
<feature type="region of interest" description="Disordered" evidence="1">
    <location>
        <begin position="1"/>
        <end position="36"/>
    </location>
</feature>
<feature type="compositionally biased region" description="Polar residues" evidence="1">
    <location>
        <begin position="13"/>
        <end position="35"/>
    </location>
</feature>
<keyword evidence="2" id="KW-0472">Membrane</keyword>
<sequence length="611" mass="65071">MALAAGDAKGKTKANQPEQTTERTPLLQGESSHGTPLSDVAADLESAGFRHRLRSTLTLVFFTSLFLCLLTFAVIVLFAYSFASSLSDVSPQDLLDKGIVYEGPSRVNVLNATDGGIWINVDARVGIDAGSILGVNSEDSEGTLKDVWRSLGRFGVRLLKTVSAGLSAVYIRSSGQALLGVVSLEPLELPITVNPPHDNSWLTPVSVPLFVQPTNNSSDLAQFITDSWREGVVSAHVVVPTVDIWGGGVKRNNWRSMFKRTEKDLDIQAMVPLPPVPGLPSPGSGEPFPPFSKLLSLRDFNIVSSAEGLVLRAHASAVNPIPPKLEMTVPSLPFIISVPGVGDTFVPIASVHNEPFALAHPTVSILISGHVLPLSPEAADPLSNFVSRYLSLQYNPISIASPLFPSLSVDAEFPSLETRPQILRNVTIRNMKVKPDSTGNELLASGQVFARLVLPKGMNLTLDVKRVFPNILVFDGDIPESVNATASSNSSCAALPNPLPPRAFGHICPEEWLKATSTYDGSEDGGSAFFVTASIVDVPIEVLPGREQEFSNFVSKVIFSTKGAVAGLQGAASVGVHIVSLPVEGGGDDSEFVLRGLPLRGVVQIGKKFSL</sequence>